<dbReference type="InterPro" id="IPR004553">
    <property type="entry name" value="HMG_CoA_Rdtase_bac-typ"/>
</dbReference>
<keyword evidence="2 3" id="KW-0560">Oxidoreductase</keyword>
<evidence type="ECO:0000256" key="3">
    <source>
        <dbReference type="RuleBase" id="RU361219"/>
    </source>
</evidence>
<dbReference type="KEGG" id="mbas:ALGA_1993"/>
<evidence type="ECO:0000256" key="1">
    <source>
        <dbReference type="ARBA" id="ARBA00007661"/>
    </source>
</evidence>
<keyword evidence="3" id="KW-0520">NAD</keyword>
<dbReference type="Proteomes" id="UP000218267">
    <property type="component" value="Chromosome"/>
</dbReference>
<dbReference type="EMBL" id="AP018042">
    <property type="protein sequence ID" value="BAX80351.1"/>
    <property type="molecule type" value="Genomic_DNA"/>
</dbReference>
<reference evidence="6" key="2">
    <citation type="journal article" date="2020" name="Antonie Van Leeuwenhoek">
        <title>Labilibaculum antarcticum sp. nov., a novel facultative anaerobic, psychrotorelant bacterium isolated from marine sediment of Antarctica.</title>
        <authorList>
            <person name="Watanabe M."/>
            <person name="Kojima H."/>
            <person name="Fukui M."/>
        </authorList>
    </citation>
    <scope>NUCLEOTIDE SEQUENCE [LARGE SCALE GENOMIC DNA]</scope>
    <source>
        <strain evidence="6">SPP2</strain>
    </source>
</reference>
<sequence length="443" mass="49486">MKRKAIISGFSKLSREEKMEKMGELTGSAEQIKTQLDSFRLQNKEQQDLLDDISENTLSNFYLPFGVAPNFLINNHLYHIPMVIEESSVIAAASRSAKFWASHGGFTARVVSVVKSGQVHFIWKGDSEKLNDLLPELKFDLYQATKEITRNMRQRGGGIQGIQLVNRTDEMESYYQLHVTFDTADSMGANFINSCLEKMAQQMKRFFKQYEGLSDLERECEVIMSILSNYTPDCLVECSVECSLDELDEIHPGLSGKEFAAKFQKASKIAELDVYRAATHNKGIFNGIDAVALATGNDFRAIEANGHVYASQSGKYKSLTHASISHNRFRYQLTMPLSLGTVGGLTSLHPLAKFGLELLGKPSAKELMMITAAAGLANNFGALRSLVTTGIQQGHMKMHLSNLLNSLKADYEEKKQALEYFAHKTVSYSEVEAFIKSLRTKLQ</sequence>
<dbReference type="PROSITE" id="PS50065">
    <property type="entry name" value="HMG_COA_REDUCTASE_4"/>
    <property type="match status" value="1"/>
</dbReference>
<keyword evidence="4" id="KW-0175">Coiled coil</keyword>
<dbReference type="InterPro" id="IPR023074">
    <property type="entry name" value="HMG_CoA_Rdtase_cat_sf"/>
</dbReference>
<dbReference type="NCBIfam" id="TIGR00532">
    <property type="entry name" value="HMG_CoA_R_NAD"/>
    <property type="match status" value="1"/>
</dbReference>
<dbReference type="GO" id="GO:0004420">
    <property type="term" value="F:hydroxymethylglutaryl-CoA reductase (NADPH) activity"/>
    <property type="evidence" value="ECO:0007669"/>
    <property type="project" value="InterPro"/>
</dbReference>
<dbReference type="SUPFAM" id="SSF55035">
    <property type="entry name" value="NAD-binding domain of HMG-CoA reductase"/>
    <property type="match status" value="1"/>
</dbReference>
<evidence type="ECO:0000313" key="6">
    <source>
        <dbReference type="Proteomes" id="UP000218267"/>
    </source>
</evidence>
<dbReference type="EC" id="1.1.1.88" evidence="3"/>
<dbReference type="PROSITE" id="PS00066">
    <property type="entry name" value="HMG_COA_REDUCTASE_1"/>
    <property type="match status" value="1"/>
</dbReference>
<accession>A0A1Y1CM64</accession>
<dbReference type="InterPro" id="IPR009023">
    <property type="entry name" value="HMG_CoA_Rdtase_NAD(P)-bd_sf"/>
</dbReference>
<keyword evidence="6" id="KW-1185">Reference proteome</keyword>
<dbReference type="Pfam" id="PF00368">
    <property type="entry name" value="HMG-CoA_red"/>
    <property type="match status" value="1"/>
</dbReference>
<dbReference type="CDD" id="cd00644">
    <property type="entry name" value="HMG-CoA_reductase_classII"/>
    <property type="match status" value="1"/>
</dbReference>
<dbReference type="AlphaFoldDB" id="A0A1Y1CM64"/>
<evidence type="ECO:0000256" key="2">
    <source>
        <dbReference type="ARBA" id="ARBA00023002"/>
    </source>
</evidence>
<organism evidence="5 6">
    <name type="scientific">Labilibaculum antarcticum</name>
    <dbReference type="NCBI Taxonomy" id="1717717"/>
    <lineage>
        <taxon>Bacteria</taxon>
        <taxon>Pseudomonadati</taxon>
        <taxon>Bacteroidota</taxon>
        <taxon>Bacteroidia</taxon>
        <taxon>Marinilabiliales</taxon>
        <taxon>Marinifilaceae</taxon>
        <taxon>Labilibaculum</taxon>
    </lineage>
</organism>
<comment type="pathway">
    <text evidence="3">Metabolic intermediate metabolism; (R)-mevalonate degradation; (S)-3-hydroxy-3-methylglutaryl-CoA from (R)-mevalonate: step 1/1.</text>
</comment>
<evidence type="ECO:0000256" key="4">
    <source>
        <dbReference type="SAM" id="Coils"/>
    </source>
</evidence>
<feature type="coiled-coil region" evidence="4">
    <location>
        <begin position="29"/>
        <end position="56"/>
    </location>
</feature>
<dbReference type="PANTHER" id="PTHR10572">
    <property type="entry name" value="3-HYDROXY-3-METHYLGLUTARYL-COENZYME A REDUCTASE"/>
    <property type="match status" value="1"/>
</dbReference>
<proteinExistence type="inferred from homology"/>
<name>A0A1Y1CM64_9BACT</name>
<dbReference type="GO" id="GO:0015936">
    <property type="term" value="P:coenzyme A metabolic process"/>
    <property type="evidence" value="ECO:0007669"/>
    <property type="project" value="InterPro"/>
</dbReference>
<dbReference type="OrthoDB" id="9764892at2"/>
<dbReference type="UniPathway" id="UPA00257">
    <property type="reaction ID" value="UER00367"/>
</dbReference>
<gene>
    <name evidence="5" type="ORF">ALGA_1993</name>
</gene>
<dbReference type="SUPFAM" id="SSF56542">
    <property type="entry name" value="Substrate-binding domain of HMG-CoA reductase"/>
    <property type="match status" value="1"/>
</dbReference>
<dbReference type="GO" id="GO:0140643">
    <property type="term" value="F:hydroxymethylglutaryl-CoA reductase (NADH) activity"/>
    <property type="evidence" value="ECO:0007669"/>
    <property type="project" value="UniProtKB-EC"/>
</dbReference>
<dbReference type="InterPro" id="IPR009029">
    <property type="entry name" value="HMG_CoA_Rdtase_sub-bd_dom_sf"/>
</dbReference>
<dbReference type="RefSeq" id="WP_096429209.1">
    <property type="nucleotide sequence ID" value="NZ_AP018042.1"/>
</dbReference>
<comment type="catalytic activity">
    <reaction evidence="3">
        <text>(R)-mevalonate + 2 NAD(+) + CoA = (3S)-3-hydroxy-3-methylglutaryl-CoA + 2 NADH + 2 H(+)</text>
        <dbReference type="Rhea" id="RHEA:14833"/>
        <dbReference type="ChEBI" id="CHEBI:15378"/>
        <dbReference type="ChEBI" id="CHEBI:36464"/>
        <dbReference type="ChEBI" id="CHEBI:43074"/>
        <dbReference type="ChEBI" id="CHEBI:57287"/>
        <dbReference type="ChEBI" id="CHEBI:57540"/>
        <dbReference type="ChEBI" id="CHEBI:57945"/>
        <dbReference type="EC" id="1.1.1.88"/>
    </reaction>
</comment>
<dbReference type="Gene3D" id="3.90.770.10">
    <property type="entry name" value="3-hydroxy-3-methylglutaryl-coenzyme A Reductase, Chain A, domain 2"/>
    <property type="match status" value="2"/>
</dbReference>
<reference evidence="5 6" key="1">
    <citation type="journal article" date="2018" name="Mar. Genomics">
        <title>Complete genome sequence of Marinifilaceae bacterium strain SPP2, isolated from the Antarctic marine sediment.</title>
        <authorList>
            <person name="Watanabe M."/>
            <person name="Kojima H."/>
            <person name="Fukui M."/>
        </authorList>
    </citation>
    <scope>NUCLEOTIDE SEQUENCE [LARGE SCALE GENOMIC DNA]</scope>
    <source>
        <strain evidence="5 6">SPP2</strain>
    </source>
</reference>
<dbReference type="Gene3D" id="1.10.8.660">
    <property type="match status" value="1"/>
</dbReference>
<dbReference type="PANTHER" id="PTHR10572:SF24">
    <property type="entry name" value="3-HYDROXY-3-METHYLGLUTARYL-COENZYME A REDUCTASE"/>
    <property type="match status" value="1"/>
</dbReference>
<dbReference type="PRINTS" id="PR00071">
    <property type="entry name" value="HMGCOARDTASE"/>
</dbReference>
<evidence type="ECO:0000313" key="5">
    <source>
        <dbReference type="EMBL" id="BAX80351.1"/>
    </source>
</evidence>
<dbReference type="InterPro" id="IPR002202">
    <property type="entry name" value="HMG_CoA_Rdtase"/>
</dbReference>
<comment type="similarity">
    <text evidence="1 3">Belongs to the HMG-CoA reductase family.</text>
</comment>
<dbReference type="InterPro" id="IPR023076">
    <property type="entry name" value="HMG_CoA_Rdtase_CS"/>
</dbReference>
<protein>
    <recommendedName>
        <fullName evidence="3">3-hydroxy-3-methylglutaryl coenzyme A reductase</fullName>
        <shortName evidence="3">HMG-CoA reductase</shortName>
        <ecNumber evidence="3">1.1.1.88</ecNumber>
    </recommendedName>
</protein>